<dbReference type="Pfam" id="PF01281">
    <property type="entry name" value="Ribosomal_L9_N"/>
    <property type="match status" value="1"/>
</dbReference>
<proteinExistence type="inferred from homology"/>
<dbReference type="Gene3D" id="3.10.430.100">
    <property type="entry name" value="Ribosomal protein L9, C-terminal domain"/>
    <property type="match status" value="1"/>
</dbReference>
<evidence type="ECO:0000313" key="13">
    <source>
        <dbReference type="Proteomes" id="UP000177894"/>
    </source>
</evidence>
<name>A0AAC9WIG1_9CLOT</name>
<feature type="domain" description="Ribosomal protein L9" evidence="10">
    <location>
        <begin position="13"/>
        <end position="40"/>
    </location>
</feature>
<keyword evidence="6 8" id="KW-0687">Ribonucleoprotein</keyword>
<evidence type="ECO:0000313" key="14">
    <source>
        <dbReference type="Proteomes" id="UP000192478"/>
    </source>
</evidence>
<dbReference type="GO" id="GO:0019843">
    <property type="term" value="F:rRNA binding"/>
    <property type="evidence" value="ECO:0007669"/>
    <property type="project" value="UniProtKB-UniRule"/>
</dbReference>
<evidence type="ECO:0000259" key="10">
    <source>
        <dbReference type="PROSITE" id="PS00651"/>
    </source>
</evidence>
<dbReference type="AlphaFoldDB" id="A0AAC9WIG1"/>
<evidence type="ECO:0000256" key="2">
    <source>
        <dbReference type="ARBA" id="ARBA00010605"/>
    </source>
</evidence>
<dbReference type="EMBL" id="CP017603">
    <property type="protein sequence ID" value="AOY75353.1"/>
    <property type="molecule type" value="Genomic_DNA"/>
</dbReference>
<dbReference type="InterPro" id="IPR009027">
    <property type="entry name" value="Ribosomal_bL9/RNase_H1_N"/>
</dbReference>
<evidence type="ECO:0000256" key="1">
    <source>
        <dbReference type="ARBA" id="ARBA00003058"/>
    </source>
</evidence>
<evidence type="ECO:0000256" key="7">
    <source>
        <dbReference type="ARBA" id="ARBA00035292"/>
    </source>
</evidence>
<dbReference type="PANTHER" id="PTHR21368">
    <property type="entry name" value="50S RIBOSOMAL PROTEIN L9"/>
    <property type="match status" value="1"/>
</dbReference>
<accession>A0AAC9WIG1</accession>
<keyword evidence="13" id="KW-1185">Reference proteome</keyword>
<keyword evidence="3 8" id="KW-0699">rRNA-binding</keyword>
<organism evidence="12 14">
    <name type="scientific">Clostridium formicaceticum</name>
    <dbReference type="NCBI Taxonomy" id="1497"/>
    <lineage>
        <taxon>Bacteria</taxon>
        <taxon>Bacillati</taxon>
        <taxon>Bacillota</taxon>
        <taxon>Clostridia</taxon>
        <taxon>Eubacteriales</taxon>
        <taxon>Clostridiaceae</taxon>
        <taxon>Clostridium</taxon>
    </lineage>
</organism>
<dbReference type="FunFam" id="3.40.5.10:FF:000002">
    <property type="entry name" value="50S ribosomal protein L9"/>
    <property type="match status" value="1"/>
</dbReference>
<dbReference type="Gene3D" id="3.40.5.10">
    <property type="entry name" value="Ribosomal protein L9, N-terminal domain"/>
    <property type="match status" value="1"/>
</dbReference>
<evidence type="ECO:0000256" key="9">
    <source>
        <dbReference type="SAM" id="MobiDB-lite"/>
    </source>
</evidence>
<sequence>MKVILLQDVKGQGKKGDVVNVSDGYARNFLFPKNLAVEATGGNMKTLEQQNKAREQKQQEELQKSKELAAKIEKLTVELKAKAGEGGRLFGSVTSKDISELVNKKHGIKLDKKKIVLPDPIRELGVKYLEVKIQPGVVAKLKVHVMEE</sequence>
<dbReference type="InterPro" id="IPR000244">
    <property type="entry name" value="Ribosomal_bL9"/>
</dbReference>
<comment type="similarity">
    <text evidence="2 8">Belongs to the bacterial ribosomal protein bL9 family.</text>
</comment>
<keyword evidence="5 8" id="KW-0689">Ribosomal protein</keyword>
<dbReference type="GO" id="GO:0003735">
    <property type="term" value="F:structural constituent of ribosome"/>
    <property type="evidence" value="ECO:0007669"/>
    <property type="project" value="InterPro"/>
</dbReference>
<keyword evidence="4 8" id="KW-0694">RNA-binding</keyword>
<dbReference type="Proteomes" id="UP000192478">
    <property type="component" value="Chromosome"/>
</dbReference>
<evidence type="ECO:0000256" key="4">
    <source>
        <dbReference type="ARBA" id="ARBA00022884"/>
    </source>
</evidence>
<evidence type="ECO:0000256" key="3">
    <source>
        <dbReference type="ARBA" id="ARBA00022730"/>
    </source>
</evidence>
<feature type="region of interest" description="Disordered" evidence="9">
    <location>
        <begin position="42"/>
        <end position="62"/>
    </location>
</feature>
<dbReference type="InterPro" id="IPR020069">
    <property type="entry name" value="Ribosomal_bL9_C"/>
</dbReference>
<evidence type="ECO:0000256" key="5">
    <source>
        <dbReference type="ARBA" id="ARBA00022980"/>
    </source>
</evidence>
<reference evidence="12 14" key="2">
    <citation type="submission" date="2017-03" db="EMBL/GenBank/DDBJ databases">
        <title>Complete sequence of Clostridium formicaceticum DSM 92.</title>
        <authorList>
            <person name="Poehlein A."/>
            <person name="Karl M."/>
            <person name="Bengelsdorf F.R."/>
            <person name="Duerre P."/>
            <person name="Daniel R."/>
        </authorList>
    </citation>
    <scope>NUCLEOTIDE SEQUENCE [LARGE SCALE GENOMIC DNA]</scope>
    <source>
        <strain evidence="12 14">DSM 92</strain>
    </source>
</reference>
<dbReference type="Pfam" id="PF03948">
    <property type="entry name" value="Ribosomal_L9_C"/>
    <property type="match status" value="1"/>
</dbReference>
<dbReference type="PROSITE" id="PS00651">
    <property type="entry name" value="RIBOSOMAL_L9"/>
    <property type="match status" value="1"/>
</dbReference>
<protein>
    <recommendedName>
        <fullName evidence="7 8">Large ribosomal subunit protein bL9</fullName>
    </recommendedName>
</protein>
<dbReference type="SUPFAM" id="SSF55658">
    <property type="entry name" value="L9 N-domain-like"/>
    <property type="match status" value="1"/>
</dbReference>
<evidence type="ECO:0000313" key="12">
    <source>
        <dbReference type="EMBL" id="ARE89804.1"/>
    </source>
</evidence>
<dbReference type="RefSeq" id="WP_070964954.1">
    <property type="nucleotide sequence ID" value="NZ_CP017603.1"/>
</dbReference>
<dbReference type="EMBL" id="CP020559">
    <property type="protein sequence ID" value="ARE89804.1"/>
    <property type="molecule type" value="Genomic_DNA"/>
</dbReference>
<feature type="compositionally biased region" description="Basic and acidic residues" evidence="9">
    <location>
        <begin position="51"/>
        <end position="62"/>
    </location>
</feature>
<dbReference type="FunFam" id="3.10.430.100:FF:000002">
    <property type="entry name" value="50S ribosomal protein L9"/>
    <property type="match status" value="1"/>
</dbReference>
<dbReference type="HAMAP" id="MF_00503">
    <property type="entry name" value="Ribosomal_bL9"/>
    <property type="match status" value="1"/>
</dbReference>
<evidence type="ECO:0000313" key="11">
    <source>
        <dbReference type="EMBL" id="AOY75353.1"/>
    </source>
</evidence>
<evidence type="ECO:0000256" key="8">
    <source>
        <dbReference type="HAMAP-Rule" id="MF_00503"/>
    </source>
</evidence>
<dbReference type="NCBIfam" id="TIGR00158">
    <property type="entry name" value="L9"/>
    <property type="match status" value="1"/>
</dbReference>
<dbReference type="GO" id="GO:1990904">
    <property type="term" value="C:ribonucleoprotein complex"/>
    <property type="evidence" value="ECO:0007669"/>
    <property type="project" value="UniProtKB-KW"/>
</dbReference>
<evidence type="ECO:0000256" key="6">
    <source>
        <dbReference type="ARBA" id="ARBA00023274"/>
    </source>
</evidence>
<dbReference type="GO" id="GO:0006412">
    <property type="term" value="P:translation"/>
    <property type="evidence" value="ECO:0007669"/>
    <property type="project" value="UniProtKB-UniRule"/>
</dbReference>
<gene>
    <name evidence="8 12" type="primary">rplI</name>
    <name evidence="11" type="ORF">BJL90_05220</name>
    <name evidence="12" type="ORF">CLFO_42870</name>
</gene>
<dbReference type="InterPro" id="IPR036935">
    <property type="entry name" value="Ribosomal_bL9_N_sf"/>
</dbReference>
<dbReference type="KEGG" id="cfm:BJL90_05220"/>
<dbReference type="InterPro" id="IPR020070">
    <property type="entry name" value="Ribosomal_bL9_N"/>
</dbReference>
<dbReference type="SUPFAM" id="SSF55653">
    <property type="entry name" value="Ribosomal protein L9 C-domain"/>
    <property type="match status" value="1"/>
</dbReference>
<dbReference type="Proteomes" id="UP000177894">
    <property type="component" value="Chromosome"/>
</dbReference>
<comment type="function">
    <text evidence="1 8">Binds to the 23S rRNA.</text>
</comment>
<reference evidence="11 13" key="1">
    <citation type="submission" date="2016-10" db="EMBL/GenBank/DDBJ databases">
        <title>Complete Genome Sequence of Acetogen Clostridium formicoaceticum ATCC 27076.</title>
        <authorList>
            <person name="Bao T."/>
            <person name="Cheng C."/>
            <person name="Zhao J."/>
            <person name="Yang S.-T."/>
            <person name="Wang J."/>
            <person name="Wang M."/>
        </authorList>
    </citation>
    <scope>NUCLEOTIDE SEQUENCE [LARGE SCALE GENOMIC DNA]</scope>
    <source>
        <strain evidence="11 13">ATCC 27076</strain>
    </source>
</reference>
<dbReference type="InterPro" id="IPR020594">
    <property type="entry name" value="Ribosomal_bL9_bac/chp"/>
</dbReference>
<dbReference type="InterPro" id="IPR036791">
    <property type="entry name" value="Ribosomal_bL9_C_sf"/>
</dbReference>
<dbReference type="GO" id="GO:0005840">
    <property type="term" value="C:ribosome"/>
    <property type="evidence" value="ECO:0007669"/>
    <property type="project" value="UniProtKB-KW"/>
</dbReference>